<proteinExistence type="predicted"/>
<dbReference type="InterPro" id="IPR021109">
    <property type="entry name" value="Peptidase_aspartic_dom_sf"/>
</dbReference>
<accession>A0A8S3UFZ2</accession>
<comment type="caution">
    <text evidence="1">The sequence shown here is derived from an EMBL/GenBank/DDBJ whole genome shotgun (WGS) entry which is preliminary data.</text>
</comment>
<name>A0A8S3UFZ2_MYTED</name>
<dbReference type="OrthoDB" id="6141573at2759"/>
<dbReference type="PANTHER" id="PTHR33064">
    <property type="entry name" value="POL PROTEIN"/>
    <property type="match status" value="1"/>
</dbReference>
<dbReference type="CDD" id="cd00303">
    <property type="entry name" value="retropepsin_like"/>
    <property type="match status" value="1"/>
</dbReference>
<evidence type="ECO:0000313" key="1">
    <source>
        <dbReference type="EMBL" id="CAG2241550.1"/>
    </source>
</evidence>
<dbReference type="EMBL" id="CAJPWZ010002590">
    <property type="protein sequence ID" value="CAG2241550.1"/>
    <property type="molecule type" value="Genomic_DNA"/>
</dbReference>
<dbReference type="Proteomes" id="UP000683360">
    <property type="component" value="Unassembled WGS sequence"/>
</dbReference>
<dbReference type="Gene3D" id="2.40.70.10">
    <property type="entry name" value="Acid Proteases"/>
    <property type="match status" value="1"/>
</dbReference>
<sequence length="1078" mass="121750">MLELMLGQIANYCPVISRNTIVKNSTSIENIWQTIPLHYGFQSTGAHFIDFAAIHFEPNERPEDLYNRIMAFVEDNLLRRDTQITHHGSAIVEDEEMTPSLENFVVLTWLRLIHTDLPKLVKQRYGTELRSRTLSSIKPEVSQALDSLLEELRNSEDAKVMRAATSNFPAKSKFVHEEKLKLSYPRSIKSCPLCKAAGRPDRHFLSKCSFLPNSDRKYMVKARQIAGILDNSDDELSDVEVDTVSKPMHSVNRVQVRQSPYLDVFHTHYNTRLTIDSGATGNMLRASAAKRMGIEIKSSSQSAHQADGSSPLKVIGEVHTNFTRDGRELHFEGLVVETLDVDILAGIPFMEKNDIFIRPAKRQVILGNNTVYTYGSVQNTSEHHTVRRAQVLRAPAQFTTIWPGDYLEMQLPSDICSTDDTFAIEPRLESHLSSMHAGKDSNVWPPPNLITSVAGRICIPNLTQEPHSLRRNEHFCQIRSTYVPECKSDAVESTENSDKINHPRLTNHSESVKIDPDNLLSQELKVKFRDIQFGVFKRPEDIGVSVEYVNPSFLVKKPNGSFRLVTAFADVGRYSKPQQSLMPDVDSTLRQIAQWKYIIATDLTKSFYQIPLSSDSMKYCGVVTPFKEEGVVAKIADDLYCGGNTQLELLQNWTRVLQALQKNSLNLSATKTIIAPKTATILGWIRQLRTIKANPHRISTLSVCPQPDKVCGLRSFIGAYKVLARVIPDCASLLGKLDDMVAGRESKETIKWSDETNDIFSQAQKALSTNRSIFLPKPNDQLWIVTDGSCKLRKRQLTWLPCEIEALSIASAIKHFSPYIIQSKHNTCILTDSKPCVQAFEKLCRGDFSASPRVSTFLSTACRYQVTVRHVAGAAILPSDFASRNAPDCEDSACQICTFVQFTENSVVRHISTKDILEGILKLPFTSRNAWISIQTECSDLRRTHAHLSQGTRPSKKLTNVKDIKRYLNNACIAKDGLLSSRLTIIVVPRQVLDGLLTSLHITLQQDSKPLWTLKLQYIDKKFFLRRHRITIEVGRFKNKNKNPVADKAIQELEDEILRQDPIHDVYHPCHSLWLLPV</sequence>
<dbReference type="InterPro" id="IPR051320">
    <property type="entry name" value="Viral_Replic_Matur_Polypro"/>
</dbReference>
<gene>
    <name evidence="1" type="ORF">MEDL_53795</name>
</gene>
<protein>
    <submittedName>
        <fullName evidence="1">Uncharacterized protein</fullName>
    </submittedName>
</protein>
<keyword evidence="2" id="KW-1185">Reference proteome</keyword>
<dbReference type="PANTHER" id="PTHR33064:SF37">
    <property type="entry name" value="RIBONUCLEASE H"/>
    <property type="match status" value="1"/>
</dbReference>
<dbReference type="InterPro" id="IPR043502">
    <property type="entry name" value="DNA/RNA_pol_sf"/>
</dbReference>
<organism evidence="1 2">
    <name type="scientific">Mytilus edulis</name>
    <name type="common">Blue mussel</name>
    <dbReference type="NCBI Taxonomy" id="6550"/>
    <lineage>
        <taxon>Eukaryota</taxon>
        <taxon>Metazoa</taxon>
        <taxon>Spiralia</taxon>
        <taxon>Lophotrochozoa</taxon>
        <taxon>Mollusca</taxon>
        <taxon>Bivalvia</taxon>
        <taxon>Autobranchia</taxon>
        <taxon>Pteriomorphia</taxon>
        <taxon>Mytilida</taxon>
        <taxon>Mytiloidea</taxon>
        <taxon>Mytilidae</taxon>
        <taxon>Mytilinae</taxon>
        <taxon>Mytilus</taxon>
    </lineage>
</organism>
<dbReference type="AlphaFoldDB" id="A0A8S3UFZ2"/>
<reference evidence="1" key="1">
    <citation type="submission" date="2021-03" db="EMBL/GenBank/DDBJ databases">
        <authorList>
            <person name="Bekaert M."/>
        </authorList>
    </citation>
    <scope>NUCLEOTIDE SEQUENCE</scope>
</reference>
<evidence type="ECO:0000313" key="2">
    <source>
        <dbReference type="Proteomes" id="UP000683360"/>
    </source>
</evidence>
<dbReference type="InterPro" id="IPR043128">
    <property type="entry name" value="Rev_trsase/Diguanyl_cyclase"/>
</dbReference>
<dbReference type="SUPFAM" id="SSF56672">
    <property type="entry name" value="DNA/RNA polymerases"/>
    <property type="match status" value="1"/>
</dbReference>
<dbReference type="Gene3D" id="3.30.70.270">
    <property type="match status" value="2"/>
</dbReference>